<dbReference type="PANTHER" id="PTHR11328">
    <property type="entry name" value="MAJOR FACILITATOR SUPERFAMILY DOMAIN-CONTAINING PROTEIN"/>
    <property type="match status" value="1"/>
</dbReference>
<dbReference type="PANTHER" id="PTHR11328:SF24">
    <property type="entry name" value="MAJOR FACILITATOR SUPERFAMILY (MFS) PROFILE DOMAIN-CONTAINING PROTEIN"/>
    <property type="match status" value="1"/>
</dbReference>
<keyword evidence="4" id="KW-1185">Reference proteome</keyword>
<feature type="transmembrane region" description="Helical" evidence="2">
    <location>
        <begin position="378"/>
        <end position="400"/>
    </location>
</feature>
<keyword evidence="2" id="KW-0472">Membrane</keyword>
<evidence type="ECO:0000313" key="4">
    <source>
        <dbReference type="Proteomes" id="UP000679575"/>
    </source>
</evidence>
<dbReference type="RefSeq" id="WP_212596263.1">
    <property type="nucleotide sequence ID" value="NZ_CP073587.1"/>
</dbReference>
<dbReference type="Gene3D" id="1.20.1250.20">
    <property type="entry name" value="MFS general substrate transporter like domains"/>
    <property type="match status" value="1"/>
</dbReference>
<evidence type="ECO:0000313" key="3">
    <source>
        <dbReference type="EMBL" id="QUN07261.1"/>
    </source>
</evidence>
<feature type="transmembrane region" description="Helical" evidence="2">
    <location>
        <begin position="420"/>
        <end position="440"/>
    </location>
</feature>
<feature type="transmembrane region" description="Helical" evidence="2">
    <location>
        <begin position="186"/>
        <end position="206"/>
    </location>
</feature>
<dbReference type="SUPFAM" id="SSF103473">
    <property type="entry name" value="MFS general substrate transporter"/>
    <property type="match status" value="1"/>
</dbReference>
<evidence type="ECO:0000256" key="2">
    <source>
        <dbReference type="SAM" id="Phobius"/>
    </source>
</evidence>
<feature type="transmembrane region" description="Helical" evidence="2">
    <location>
        <begin position="276"/>
        <end position="297"/>
    </location>
</feature>
<dbReference type="InterPro" id="IPR036259">
    <property type="entry name" value="MFS_trans_sf"/>
</dbReference>
<feature type="transmembrane region" description="Helical" evidence="2">
    <location>
        <begin position="156"/>
        <end position="180"/>
    </location>
</feature>
<keyword evidence="2" id="KW-0812">Transmembrane</keyword>
<dbReference type="EMBL" id="CP073587">
    <property type="protein sequence ID" value="QUN07261.1"/>
    <property type="molecule type" value="Genomic_DNA"/>
</dbReference>
<feature type="transmembrane region" description="Helical" evidence="2">
    <location>
        <begin position="114"/>
        <end position="136"/>
    </location>
</feature>
<feature type="transmembrane region" description="Helical" evidence="2">
    <location>
        <begin position="50"/>
        <end position="71"/>
    </location>
</feature>
<dbReference type="InterPro" id="IPR039672">
    <property type="entry name" value="MFS_2"/>
</dbReference>
<feature type="transmembrane region" description="Helical" evidence="2">
    <location>
        <begin position="334"/>
        <end position="357"/>
    </location>
</feature>
<reference evidence="3 4" key="1">
    <citation type="submission" date="2021-04" db="EMBL/GenBank/DDBJ databases">
        <title>Novel species identification of genus Shewanella.</title>
        <authorList>
            <person name="Liu G."/>
        </authorList>
    </citation>
    <scope>NUCLEOTIDE SEQUENCE [LARGE SCALE GENOMIC DNA]</scope>
    <source>
        <strain evidence="3 4">FJAT-54481</strain>
    </source>
</reference>
<dbReference type="Pfam" id="PF13347">
    <property type="entry name" value="MFS_2"/>
    <property type="match status" value="1"/>
</dbReference>
<gene>
    <name evidence="3" type="ORF">KDN34_07515</name>
</gene>
<name>A0ABX7YY51_9GAMM</name>
<accession>A0ABX7YY51</accession>
<keyword evidence="2" id="KW-1133">Transmembrane helix</keyword>
<sequence>MVDSVFKGLTQQKLALGAGFFAMLFASQSVQVLAIPFYQMQLGVDPFLLSLALALPVVAGLLITPWIGYVSDHWPGRIGKRRPLIIVGSLFSALLFGCIWMVPAHWPMLWQLSYFALFYLLFSIAAAVVAVPTTSLSYEITHDESQRAAIMAVNTYFIKLASVLYQWLFPLACLVIFASVVVGIRWVGWGVALLLIGVMGVLPAVFCRESASTVGSYMAPGKPGFTESLQQLLRHKLLILLMTICLLQLGGSVFAASMDYYLLVYFVSHGDITQGAYWKGVLSTAYALTGFASVPLVSYLHRRCGAVGALGWVLVLTLLGGIAKWFLFVPNIGLWIVLDAVLCTSVWTAMTTLIPALNAGLSDAESRRRCQPTAGMFAAIYNSATSLASILALLASGAALNIIGFDAAAGGAQSASSITAMRFILAGGTVLFGILSLWCLHSYHIGLKDKLASSGATD</sequence>
<feature type="transmembrane region" description="Helical" evidence="2">
    <location>
        <begin position="237"/>
        <end position="256"/>
    </location>
</feature>
<organism evidence="3 4">
    <name type="scientific">Shewanella yunxiaonensis</name>
    <dbReference type="NCBI Taxonomy" id="2829809"/>
    <lineage>
        <taxon>Bacteria</taxon>
        <taxon>Pseudomonadati</taxon>
        <taxon>Pseudomonadota</taxon>
        <taxon>Gammaproteobacteria</taxon>
        <taxon>Alteromonadales</taxon>
        <taxon>Shewanellaceae</taxon>
        <taxon>Shewanella</taxon>
    </lineage>
</organism>
<feature type="transmembrane region" description="Helical" evidence="2">
    <location>
        <begin position="309"/>
        <end position="328"/>
    </location>
</feature>
<dbReference type="Proteomes" id="UP000679575">
    <property type="component" value="Chromosome"/>
</dbReference>
<feature type="transmembrane region" description="Helical" evidence="2">
    <location>
        <begin position="83"/>
        <end position="102"/>
    </location>
</feature>
<evidence type="ECO:0000256" key="1">
    <source>
        <dbReference type="ARBA" id="ARBA00009617"/>
    </source>
</evidence>
<proteinExistence type="inferred from homology"/>
<comment type="similarity">
    <text evidence="1">Belongs to the sodium:galactoside symporter (TC 2.A.2) family.</text>
</comment>
<protein>
    <submittedName>
        <fullName evidence="3">MFS transporter</fullName>
    </submittedName>
</protein>